<dbReference type="AlphaFoldDB" id="A0A8H9L183"/>
<dbReference type="InterPro" id="IPR050256">
    <property type="entry name" value="Glycosyltransferase_2"/>
</dbReference>
<keyword evidence="4" id="KW-0808">Transferase</keyword>
<feature type="compositionally biased region" description="Basic and acidic residues" evidence="2">
    <location>
        <begin position="219"/>
        <end position="233"/>
    </location>
</feature>
<dbReference type="InterPro" id="IPR001173">
    <property type="entry name" value="Glyco_trans_2-like"/>
</dbReference>
<reference evidence="5 7" key="3">
    <citation type="submission" date="2021-01" db="EMBL/GenBank/DDBJ databases">
        <title>Sequencing the genomes of 1000 actinobacteria strains.</title>
        <authorList>
            <person name="Klenk H.-P."/>
        </authorList>
    </citation>
    <scope>NUCLEOTIDE SEQUENCE [LARGE SCALE GENOMIC DNA]</scope>
    <source>
        <strain evidence="5 7">DSM 20542</strain>
    </source>
</reference>
<dbReference type="InterPro" id="IPR029044">
    <property type="entry name" value="Nucleotide-diphossugar_trans"/>
</dbReference>
<evidence type="ECO:0000256" key="2">
    <source>
        <dbReference type="SAM" id="MobiDB-lite"/>
    </source>
</evidence>
<protein>
    <submittedName>
        <fullName evidence="4">Glycosyl transferase</fullName>
    </submittedName>
    <submittedName>
        <fullName evidence="5">Glycosyltransferase involved in cell wall biosynthesis</fullName>
    </submittedName>
</protein>
<evidence type="ECO:0000313" key="4">
    <source>
        <dbReference type="EMBL" id="GGL05442.1"/>
    </source>
</evidence>
<dbReference type="EMBL" id="BMOI01000010">
    <property type="protein sequence ID" value="GGL05442.1"/>
    <property type="molecule type" value="Genomic_DNA"/>
</dbReference>
<dbReference type="CDD" id="cd04179">
    <property type="entry name" value="DPM_DPG-synthase_like"/>
    <property type="match status" value="1"/>
</dbReference>
<dbReference type="SUPFAM" id="SSF53448">
    <property type="entry name" value="Nucleotide-diphospho-sugar transferases"/>
    <property type="match status" value="1"/>
</dbReference>
<evidence type="ECO:0000313" key="6">
    <source>
        <dbReference type="Proteomes" id="UP000648535"/>
    </source>
</evidence>
<accession>A0A8H9L183</accession>
<dbReference type="EMBL" id="JAFBCG010000001">
    <property type="protein sequence ID" value="MBM7803979.1"/>
    <property type="molecule type" value="Genomic_DNA"/>
</dbReference>
<dbReference type="Proteomes" id="UP000648535">
    <property type="component" value="Unassembled WGS sequence"/>
</dbReference>
<evidence type="ECO:0000313" key="5">
    <source>
        <dbReference type="EMBL" id="MBM7803979.1"/>
    </source>
</evidence>
<comment type="similarity">
    <text evidence="1">Belongs to the glycosyltransferase 2 family.</text>
</comment>
<feature type="domain" description="Glycosyltransferase 2-like" evidence="3">
    <location>
        <begin position="5"/>
        <end position="139"/>
    </location>
</feature>
<dbReference type="Pfam" id="PF00535">
    <property type="entry name" value="Glycos_transf_2"/>
    <property type="match status" value="1"/>
</dbReference>
<reference evidence="4" key="1">
    <citation type="journal article" date="2014" name="Int. J. Syst. Evol. Microbiol.">
        <title>Complete genome sequence of Corynebacterium casei LMG S-19264T (=DSM 44701T), isolated from a smear-ripened cheese.</title>
        <authorList>
            <consortium name="US DOE Joint Genome Institute (JGI-PGF)"/>
            <person name="Walter F."/>
            <person name="Albersmeier A."/>
            <person name="Kalinowski J."/>
            <person name="Ruckert C."/>
        </authorList>
    </citation>
    <scope>NUCLEOTIDE SEQUENCE</scope>
    <source>
        <strain evidence="4">JCM 1480</strain>
    </source>
</reference>
<dbReference type="RefSeq" id="WP_229728033.1">
    <property type="nucleotide sequence ID" value="NZ_BMOI01000010.1"/>
</dbReference>
<evidence type="ECO:0000313" key="7">
    <source>
        <dbReference type="Proteomes" id="UP000746584"/>
    </source>
</evidence>
<evidence type="ECO:0000259" key="3">
    <source>
        <dbReference type="Pfam" id="PF00535"/>
    </source>
</evidence>
<feature type="region of interest" description="Disordered" evidence="2">
    <location>
        <begin position="219"/>
        <end position="267"/>
    </location>
</feature>
<dbReference type="Gene3D" id="3.90.550.10">
    <property type="entry name" value="Spore Coat Polysaccharide Biosynthesis Protein SpsA, Chain A"/>
    <property type="match status" value="1"/>
</dbReference>
<organism evidence="4 6">
    <name type="scientific">Curtobacterium luteum</name>
    <dbReference type="NCBI Taxonomy" id="33881"/>
    <lineage>
        <taxon>Bacteria</taxon>
        <taxon>Bacillati</taxon>
        <taxon>Actinomycetota</taxon>
        <taxon>Actinomycetes</taxon>
        <taxon>Micrococcales</taxon>
        <taxon>Microbacteriaceae</taxon>
        <taxon>Curtobacterium</taxon>
    </lineage>
</organism>
<dbReference type="PANTHER" id="PTHR48090">
    <property type="entry name" value="UNDECAPRENYL-PHOSPHATE 4-DEOXY-4-FORMAMIDO-L-ARABINOSE TRANSFERASE-RELATED"/>
    <property type="match status" value="1"/>
</dbReference>
<proteinExistence type="inferred from homology"/>
<gene>
    <name evidence="4" type="ORF">GCM10009769_24490</name>
    <name evidence="5" type="ORF">JOE58_003230</name>
</gene>
<dbReference type="PANTHER" id="PTHR48090:SF7">
    <property type="entry name" value="RFBJ PROTEIN"/>
    <property type="match status" value="1"/>
</dbReference>
<dbReference type="GO" id="GO:0016740">
    <property type="term" value="F:transferase activity"/>
    <property type="evidence" value="ECO:0007669"/>
    <property type="project" value="UniProtKB-KW"/>
</dbReference>
<dbReference type="Proteomes" id="UP000746584">
    <property type="component" value="Unassembled WGS sequence"/>
</dbReference>
<keyword evidence="7" id="KW-1185">Reference proteome</keyword>
<sequence length="267" mass="28419">MNVDVILPCLDEADALPRVIGRLPQGYRAIVVDNGSTDGSADVARAHGALVVTEPRRGFGSACAAGLAAATADYVAFCDADASMDPAELPGLLDRVASGRTDLALGRRVPTSRGAWAPHARFANRVLAVLMRRATGYRLRDLGPMRVMRREQLVALDLQDRRSGYPLEMVLAAHAAGLRVDESDIGYAQRIGDSKVTGTLRGTVNAVRDMSRLLRAYRSGERRPGTVARDGDTSRSGTTTGLEARPTPADTAPLERVVGTATAEVRS</sequence>
<name>A0A8H9L183_9MICO</name>
<reference evidence="4" key="2">
    <citation type="submission" date="2020-09" db="EMBL/GenBank/DDBJ databases">
        <authorList>
            <person name="Sun Q."/>
            <person name="Ohkuma M."/>
        </authorList>
    </citation>
    <scope>NUCLEOTIDE SEQUENCE</scope>
    <source>
        <strain evidence="4">JCM 1480</strain>
    </source>
</reference>
<comment type="caution">
    <text evidence="4">The sequence shown here is derived from an EMBL/GenBank/DDBJ whole genome shotgun (WGS) entry which is preliminary data.</text>
</comment>
<evidence type="ECO:0000256" key="1">
    <source>
        <dbReference type="ARBA" id="ARBA00006739"/>
    </source>
</evidence>